<dbReference type="Proteomes" id="UP000246004">
    <property type="component" value="Unassembled WGS sequence"/>
</dbReference>
<dbReference type="GO" id="GO:0016020">
    <property type="term" value="C:membrane"/>
    <property type="evidence" value="ECO:0007669"/>
    <property type="project" value="UniProtKB-SubCell"/>
</dbReference>
<feature type="compositionally biased region" description="Basic residues" evidence="5">
    <location>
        <begin position="1"/>
        <end position="16"/>
    </location>
</feature>
<evidence type="ECO:0000256" key="4">
    <source>
        <dbReference type="ARBA" id="ARBA00023136"/>
    </source>
</evidence>
<name>A0A2V2BTS6_9EURY</name>
<proteinExistence type="predicted"/>
<evidence type="ECO:0000313" key="7">
    <source>
        <dbReference type="EMBL" id="PWL08848.1"/>
    </source>
</evidence>
<dbReference type="CDD" id="cd06530">
    <property type="entry name" value="S26_SPase_I"/>
    <property type="match status" value="1"/>
</dbReference>
<evidence type="ECO:0000256" key="5">
    <source>
        <dbReference type="SAM" id="MobiDB-lite"/>
    </source>
</evidence>
<keyword evidence="4 6" id="KW-0472">Membrane</keyword>
<comment type="caution">
    <text evidence="7">The sequence shown here is derived from an EMBL/GenBank/DDBJ whole genome shotgun (WGS) entry which is preliminary data.</text>
</comment>
<dbReference type="SUPFAM" id="SSF51306">
    <property type="entry name" value="LexA/Signal peptidase"/>
    <property type="match status" value="1"/>
</dbReference>
<dbReference type="GO" id="GO:0009003">
    <property type="term" value="F:signal peptidase activity"/>
    <property type="evidence" value="ECO:0007669"/>
    <property type="project" value="UniProtKB-EC"/>
</dbReference>
<dbReference type="EMBL" id="LWMS01000007">
    <property type="protein sequence ID" value="PWL08848.1"/>
    <property type="molecule type" value="Genomic_DNA"/>
</dbReference>
<evidence type="ECO:0000256" key="1">
    <source>
        <dbReference type="ARBA" id="ARBA00004370"/>
    </source>
</evidence>
<evidence type="ECO:0000256" key="3">
    <source>
        <dbReference type="ARBA" id="ARBA00022989"/>
    </source>
</evidence>
<keyword evidence="2 6" id="KW-0812">Transmembrane</keyword>
<reference evidence="7 8" key="1">
    <citation type="submission" date="2016-04" db="EMBL/GenBank/DDBJ databases">
        <title>Genome sequence of Methanosphaera cuniculi DSM 4103.</title>
        <authorList>
            <person name="Poehlein A."/>
            <person name="Seedorf H."/>
            <person name="Daniel R."/>
        </authorList>
    </citation>
    <scope>NUCLEOTIDE SEQUENCE [LARGE SCALE GENOMIC DNA]</scope>
    <source>
        <strain evidence="7 8">DSM 4103</strain>
    </source>
</reference>
<dbReference type="OrthoDB" id="4822at2157"/>
<dbReference type="RefSeq" id="WP_095608147.1">
    <property type="nucleotide sequence ID" value="NZ_LMVN01000004.1"/>
</dbReference>
<dbReference type="InterPro" id="IPR001733">
    <property type="entry name" value="Peptidase_S26B"/>
</dbReference>
<dbReference type="EC" id="3.4.21.89" evidence="7"/>
<keyword evidence="3 6" id="KW-1133">Transmembrane helix</keyword>
<evidence type="ECO:0000256" key="6">
    <source>
        <dbReference type="SAM" id="Phobius"/>
    </source>
</evidence>
<dbReference type="InterPro" id="IPR019533">
    <property type="entry name" value="Peptidase_S26"/>
</dbReference>
<dbReference type="NCBIfam" id="TIGR02228">
    <property type="entry name" value="sigpep_I_arch"/>
    <property type="match status" value="1"/>
</dbReference>
<feature type="transmembrane region" description="Helical" evidence="6">
    <location>
        <begin position="41"/>
        <end position="62"/>
    </location>
</feature>
<dbReference type="PANTHER" id="PTHR10806">
    <property type="entry name" value="SIGNAL PEPTIDASE COMPLEX CATALYTIC SUBUNIT SEC11"/>
    <property type="match status" value="1"/>
</dbReference>
<dbReference type="GO" id="GO:0006465">
    <property type="term" value="P:signal peptide processing"/>
    <property type="evidence" value="ECO:0007669"/>
    <property type="project" value="InterPro"/>
</dbReference>
<dbReference type="GO" id="GO:0004252">
    <property type="term" value="F:serine-type endopeptidase activity"/>
    <property type="evidence" value="ECO:0007669"/>
    <property type="project" value="InterPro"/>
</dbReference>
<dbReference type="AlphaFoldDB" id="A0A2V2BTS6"/>
<dbReference type="PRINTS" id="PR00728">
    <property type="entry name" value="SIGNALPTASE"/>
</dbReference>
<sequence>MSSKPKNRKKKQQKQKQKAEARKLKKQQKKKNRQKYLIKEAASYIIIILVAVLLASHLNVVVSGSMEPSFYRGDIVAVENTNLFGIQEFNPENDVHVGDVVVYDATWYPEPVVHRVIDEQTINGTKYFEIKGDNNPKPDPALVTSDQIKAKVLTIGGHLIVIPKIGYITLAFRGL</sequence>
<keyword evidence="7" id="KW-0378">Hydrolase</keyword>
<dbReference type="Gene3D" id="2.10.109.10">
    <property type="entry name" value="Umud Fragment, subunit A"/>
    <property type="match status" value="1"/>
</dbReference>
<gene>
    <name evidence="7" type="primary">sipW</name>
    <name evidence="7" type="ORF">MSCUN_02350</name>
</gene>
<evidence type="ECO:0000256" key="2">
    <source>
        <dbReference type="ARBA" id="ARBA00022692"/>
    </source>
</evidence>
<dbReference type="InterPro" id="IPR036286">
    <property type="entry name" value="LexA/Signal_pep-like_sf"/>
</dbReference>
<evidence type="ECO:0000313" key="8">
    <source>
        <dbReference type="Proteomes" id="UP000246004"/>
    </source>
</evidence>
<organism evidence="7 8">
    <name type="scientific">Methanosphaera cuniculi</name>
    <dbReference type="NCBI Taxonomy" id="1077256"/>
    <lineage>
        <taxon>Archaea</taxon>
        <taxon>Methanobacteriati</taxon>
        <taxon>Methanobacteriota</taxon>
        <taxon>Methanomada group</taxon>
        <taxon>Methanobacteria</taxon>
        <taxon>Methanobacteriales</taxon>
        <taxon>Methanobacteriaceae</taxon>
        <taxon>Methanosphaera</taxon>
    </lineage>
</organism>
<accession>A0A2V2BTS6</accession>
<comment type="subcellular location">
    <subcellularLocation>
        <location evidence="1">Membrane</location>
    </subcellularLocation>
</comment>
<protein>
    <submittedName>
        <fullName evidence="7">Signal peptidase I W</fullName>
        <ecNumber evidence="7">3.4.21.89</ecNumber>
    </submittedName>
</protein>
<feature type="region of interest" description="Disordered" evidence="5">
    <location>
        <begin position="1"/>
        <end position="28"/>
    </location>
</feature>
<dbReference type="PANTHER" id="PTHR10806:SF6">
    <property type="entry name" value="SIGNAL PEPTIDASE COMPLEX CATALYTIC SUBUNIT SEC11"/>
    <property type="match status" value="1"/>
</dbReference>